<comment type="caution">
    <text evidence="4">The sequence shown here is derived from an EMBL/GenBank/DDBJ whole genome shotgun (WGS) entry which is preliminary data.</text>
</comment>
<dbReference type="GO" id="GO:0005737">
    <property type="term" value="C:cytoplasm"/>
    <property type="evidence" value="ECO:0007669"/>
    <property type="project" value="TreeGrafter"/>
</dbReference>
<evidence type="ECO:0000256" key="1">
    <source>
        <dbReference type="ARBA" id="ARBA00022723"/>
    </source>
</evidence>
<reference evidence="4" key="1">
    <citation type="journal article" date="2014" name="Front. Microbiol.">
        <title>High frequency of phylogenetically diverse reductive dehalogenase-homologous genes in deep subseafloor sedimentary metagenomes.</title>
        <authorList>
            <person name="Kawai M."/>
            <person name="Futagami T."/>
            <person name="Toyoda A."/>
            <person name="Takaki Y."/>
            <person name="Nishi S."/>
            <person name="Hori S."/>
            <person name="Arai W."/>
            <person name="Tsubouchi T."/>
            <person name="Morono Y."/>
            <person name="Uchiyama I."/>
            <person name="Ito T."/>
            <person name="Fujiyama A."/>
            <person name="Inagaki F."/>
            <person name="Takami H."/>
        </authorList>
    </citation>
    <scope>NUCLEOTIDE SEQUENCE</scope>
    <source>
        <strain evidence="4">Expedition CK06-06</strain>
    </source>
</reference>
<dbReference type="SUPFAM" id="SSF53649">
    <property type="entry name" value="Alkaline phosphatase-like"/>
    <property type="match status" value="1"/>
</dbReference>
<sequence length="240" mass="27158">MEKRPNVLLISVDDLNDWIGCLGGHPQAKTPNIDRLAARGVLFTNAHCQSPVCNPSRASLMTSLYPSTSGIYFLNPDLSESPVVRKNSLMPQRFQAEGYYVTGAGKLFHGNQNQKYLPNYGGSFGGFGPRPEKKISPFPGHPLWDWGAYPERDEQMPDHQIANWAEDRLAQLKEQPLWMGVGFYRPHVPQFAPQKWFDLYPMNTLQLPKTIAGDLKDISQYGIDITRLKHVAPTHEWVLK</sequence>
<dbReference type="InterPro" id="IPR017850">
    <property type="entry name" value="Alkaline_phosphatase_core_sf"/>
</dbReference>
<feature type="non-terminal residue" evidence="4">
    <location>
        <position position="240"/>
    </location>
</feature>
<keyword evidence="1" id="KW-0479">Metal-binding</keyword>
<dbReference type="PANTHER" id="PTHR45953">
    <property type="entry name" value="IDURONATE 2-SULFATASE"/>
    <property type="match status" value="1"/>
</dbReference>
<dbReference type="GO" id="GO:0046872">
    <property type="term" value="F:metal ion binding"/>
    <property type="evidence" value="ECO:0007669"/>
    <property type="project" value="UniProtKB-KW"/>
</dbReference>
<dbReference type="EMBL" id="BARW01022468">
    <property type="protein sequence ID" value="GAI99747.1"/>
    <property type="molecule type" value="Genomic_DNA"/>
</dbReference>
<dbReference type="InterPro" id="IPR000917">
    <property type="entry name" value="Sulfatase_N"/>
</dbReference>
<dbReference type="AlphaFoldDB" id="X1T345"/>
<feature type="domain" description="Sulfatase N-terminal" evidence="3">
    <location>
        <begin position="5"/>
        <end position="197"/>
    </location>
</feature>
<accession>X1T345</accession>
<organism evidence="4">
    <name type="scientific">marine sediment metagenome</name>
    <dbReference type="NCBI Taxonomy" id="412755"/>
    <lineage>
        <taxon>unclassified sequences</taxon>
        <taxon>metagenomes</taxon>
        <taxon>ecological metagenomes</taxon>
    </lineage>
</organism>
<evidence type="ECO:0000256" key="2">
    <source>
        <dbReference type="ARBA" id="ARBA00022801"/>
    </source>
</evidence>
<dbReference type="Pfam" id="PF00884">
    <property type="entry name" value="Sulfatase"/>
    <property type="match status" value="1"/>
</dbReference>
<name>X1T345_9ZZZZ</name>
<evidence type="ECO:0000259" key="3">
    <source>
        <dbReference type="Pfam" id="PF00884"/>
    </source>
</evidence>
<evidence type="ECO:0000313" key="4">
    <source>
        <dbReference type="EMBL" id="GAI99747.1"/>
    </source>
</evidence>
<keyword evidence="2" id="KW-0378">Hydrolase</keyword>
<proteinExistence type="predicted"/>
<dbReference type="Gene3D" id="3.40.720.10">
    <property type="entry name" value="Alkaline Phosphatase, subunit A"/>
    <property type="match status" value="1"/>
</dbReference>
<gene>
    <name evidence="4" type="ORF">S12H4_37492</name>
</gene>
<dbReference type="PANTHER" id="PTHR45953:SF1">
    <property type="entry name" value="IDURONATE 2-SULFATASE"/>
    <property type="match status" value="1"/>
</dbReference>
<protein>
    <recommendedName>
        <fullName evidence="3">Sulfatase N-terminal domain-containing protein</fullName>
    </recommendedName>
</protein>
<dbReference type="GO" id="GO:0008484">
    <property type="term" value="F:sulfuric ester hydrolase activity"/>
    <property type="evidence" value="ECO:0007669"/>
    <property type="project" value="TreeGrafter"/>
</dbReference>